<accession>A0A9P0GA61</accession>
<dbReference type="PROSITE" id="PS50003">
    <property type="entry name" value="PH_DOMAIN"/>
    <property type="match status" value="1"/>
</dbReference>
<feature type="domain" description="PH" evidence="2">
    <location>
        <begin position="16"/>
        <end position="121"/>
    </location>
</feature>
<dbReference type="GO" id="GO:0043410">
    <property type="term" value="P:positive regulation of MAPK cascade"/>
    <property type="evidence" value="ECO:0007669"/>
    <property type="project" value="TreeGrafter"/>
</dbReference>
<dbReference type="Gene3D" id="2.30.29.30">
    <property type="entry name" value="Pleckstrin-homology domain (PH domain)/Phosphotyrosine-binding domain (PTB)"/>
    <property type="match status" value="2"/>
</dbReference>
<feature type="compositionally biased region" description="Basic residues" evidence="1">
    <location>
        <begin position="324"/>
        <end position="335"/>
    </location>
</feature>
<dbReference type="InterPro" id="IPR050996">
    <property type="entry name" value="Docking_Protein_DOK"/>
</dbReference>
<dbReference type="GO" id="GO:0007265">
    <property type="term" value="P:Ras protein signal transduction"/>
    <property type="evidence" value="ECO:0007669"/>
    <property type="project" value="TreeGrafter"/>
</dbReference>
<evidence type="ECO:0000313" key="4">
    <source>
        <dbReference type="EMBL" id="CAH1102500.1"/>
    </source>
</evidence>
<evidence type="ECO:0008006" key="6">
    <source>
        <dbReference type="Google" id="ProtNLM"/>
    </source>
</evidence>
<dbReference type="OrthoDB" id="6243387at2759"/>
<dbReference type="AlphaFoldDB" id="A0A9P0GA61"/>
<name>A0A9P0GA61_9CUCU</name>
<feature type="region of interest" description="Disordered" evidence="1">
    <location>
        <begin position="269"/>
        <end position="290"/>
    </location>
</feature>
<organism evidence="4 5">
    <name type="scientific">Psylliodes chrysocephalus</name>
    <dbReference type="NCBI Taxonomy" id="3402493"/>
    <lineage>
        <taxon>Eukaryota</taxon>
        <taxon>Metazoa</taxon>
        <taxon>Ecdysozoa</taxon>
        <taxon>Arthropoda</taxon>
        <taxon>Hexapoda</taxon>
        <taxon>Insecta</taxon>
        <taxon>Pterygota</taxon>
        <taxon>Neoptera</taxon>
        <taxon>Endopterygota</taxon>
        <taxon>Coleoptera</taxon>
        <taxon>Polyphaga</taxon>
        <taxon>Cucujiformia</taxon>
        <taxon>Chrysomeloidea</taxon>
        <taxon>Chrysomelidae</taxon>
        <taxon>Galerucinae</taxon>
        <taxon>Alticini</taxon>
        <taxon>Psylliodes</taxon>
    </lineage>
</organism>
<gene>
    <name evidence="4" type="ORF">PSYICH_LOCUS3676</name>
</gene>
<dbReference type="SMART" id="SM01244">
    <property type="entry name" value="IRS"/>
    <property type="match status" value="1"/>
</dbReference>
<dbReference type="GO" id="GO:0007169">
    <property type="term" value="P:cell surface receptor protein tyrosine kinase signaling pathway"/>
    <property type="evidence" value="ECO:0007669"/>
    <property type="project" value="TreeGrafter"/>
</dbReference>
<dbReference type="SUPFAM" id="SSF50729">
    <property type="entry name" value="PH domain-like"/>
    <property type="match status" value="2"/>
</dbReference>
<dbReference type="CDD" id="cd00821">
    <property type="entry name" value="PH"/>
    <property type="match status" value="1"/>
</dbReference>
<keyword evidence="5" id="KW-1185">Reference proteome</keyword>
<dbReference type="Pfam" id="PF02174">
    <property type="entry name" value="IRS"/>
    <property type="match status" value="1"/>
</dbReference>
<sequence>MLFKTVINVRKMEQEESIYQGIVLLPPVGKLLKKSWTQKYCMLFKASKFGKERLEVYDSQDSKEPSKFIPLENCIKVHSKSLTTFVVTTRSNNATTNTYEFGTASEYDMTEWLTAIQSVAFPDEVSKTTSIEEDNDLYCSSGEGVFNVKLHPSAVSNRCGLESKNYTLVLTQTALQLRNIMDSKLLYNWPYCYIRRYGYKNGKFTFEAGRKCESGEGTFYLEHPNQQEIFRCLASKMKSMKKLLSGEASSPLLDCGDVQLHAALSMEARSRTPLPPSASPTINSLSSLSDTTTISSTISSKSSSMELEQLKPFILKKPEPKPKPVQKLKPTKPPRKFLPVSKSANESDSSYESDLKYDQVEHIVNAWQTHGIDAPDHTEHLNEEGEDYMSWGEVRREIETVKKPLAPAIITQNTPVDTGDTYYDKLNFFGSTSKLNVKSHYKEVYPSSYASAAPEPPSFNDYQEVMFTDRPDEEGDKKKEDKVSHHFHNQEAYAVISKPKRV</sequence>
<feature type="compositionally biased region" description="Low complexity" evidence="1">
    <location>
        <begin position="281"/>
        <end position="290"/>
    </location>
</feature>
<dbReference type="SMART" id="SM00310">
    <property type="entry name" value="PTBI"/>
    <property type="match status" value="1"/>
</dbReference>
<evidence type="ECO:0000256" key="1">
    <source>
        <dbReference type="SAM" id="MobiDB-lite"/>
    </source>
</evidence>
<feature type="compositionally biased region" description="Polar residues" evidence="1">
    <location>
        <begin position="342"/>
        <end position="352"/>
    </location>
</feature>
<dbReference type="EMBL" id="OV651825">
    <property type="protein sequence ID" value="CAH1102500.1"/>
    <property type="molecule type" value="Genomic_DNA"/>
</dbReference>
<evidence type="ECO:0000313" key="5">
    <source>
        <dbReference type="Proteomes" id="UP001153636"/>
    </source>
</evidence>
<feature type="compositionally biased region" description="Basic and acidic residues" evidence="1">
    <location>
        <begin position="468"/>
        <end position="484"/>
    </location>
</feature>
<feature type="domain" description="IRS-type PTB" evidence="3">
    <location>
        <begin position="142"/>
        <end position="247"/>
    </location>
</feature>
<feature type="region of interest" description="Disordered" evidence="1">
    <location>
        <begin position="468"/>
        <end position="490"/>
    </location>
</feature>
<dbReference type="InterPro" id="IPR001849">
    <property type="entry name" value="PH_domain"/>
</dbReference>
<dbReference type="PANTHER" id="PTHR21258:SF62">
    <property type="entry name" value="INSULIN RECEPTOR SUBSTRATE 1"/>
    <property type="match status" value="1"/>
</dbReference>
<feature type="region of interest" description="Disordered" evidence="1">
    <location>
        <begin position="313"/>
        <end position="353"/>
    </location>
</feature>
<evidence type="ECO:0000259" key="2">
    <source>
        <dbReference type="PROSITE" id="PS50003"/>
    </source>
</evidence>
<proteinExistence type="predicted"/>
<protein>
    <recommendedName>
        <fullName evidence="6">Insulin receptor substrate 1</fullName>
    </recommendedName>
</protein>
<evidence type="ECO:0000259" key="3">
    <source>
        <dbReference type="PROSITE" id="PS51064"/>
    </source>
</evidence>
<dbReference type="SMART" id="SM00233">
    <property type="entry name" value="PH"/>
    <property type="match status" value="1"/>
</dbReference>
<dbReference type="Pfam" id="PF00169">
    <property type="entry name" value="PH"/>
    <property type="match status" value="1"/>
</dbReference>
<dbReference type="PROSITE" id="PS51064">
    <property type="entry name" value="IRS_PTB"/>
    <property type="match status" value="1"/>
</dbReference>
<dbReference type="PANTHER" id="PTHR21258">
    <property type="entry name" value="DOCKING PROTEIN RELATED"/>
    <property type="match status" value="1"/>
</dbReference>
<dbReference type="GO" id="GO:0005737">
    <property type="term" value="C:cytoplasm"/>
    <property type="evidence" value="ECO:0007669"/>
    <property type="project" value="TreeGrafter"/>
</dbReference>
<dbReference type="Proteomes" id="UP001153636">
    <property type="component" value="Chromosome 13"/>
</dbReference>
<dbReference type="InterPro" id="IPR002404">
    <property type="entry name" value="IRS_PTB"/>
</dbReference>
<reference evidence="4" key="1">
    <citation type="submission" date="2022-01" db="EMBL/GenBank/DDBJ databases">
        <authorList>
            <person name="King R."/>
        </authorList>
    </citation>
    <scope>NUCLEOTIDE SEQUENCE</scope>
</reference>
<dbReference type="InterPro" id="IPR011993">
    <property type="entry name" value="PH-like_dom_sf"/>
</dbReference>